<accession>A0AA34TH66</accession>
<feature type="domain" description="Fido" evidence="8">
    <location>
        <begin position="61"/>
        <end position="198"/>
    </location>
</feature>
<dbReference type="InterPro" id="IPR003812">
    <property type="entry name" value="Fido"/>
</dbReference>
<proteinExistence type="predicted"/>
<dbReference type="GO" id="GO:0005524">
    <property type="term" value="F:ATP binding"/>
    <property type="evidence" value="ECO:0007669"/>
    <property type="project" value="UniProtKB-KW"/>
</dbReference>
<evidence type="ECO:0000256" key="3">
    <source>
        <dbReference type="ARBA" id="ARBA00022741"/>
    </source>
</evidence>
<keyword evidence="3" id="KW-0547">Nucleotide-binding</keyword>
<evidence type="ECO:0000313" key="9">
    <source>
        <dbReference type="EMBL" id="ARE22322.1"/>
    </source>
</evidence>
<organism evidence="9 10">
    <name type="scientific">Lactococcus lactis subsp. cremoris</name>
    <name type="common">Streptococcus cremoris</name>
    <dbReference type="NCBI Taxonomy" id="1359"/>
    <lineage>
        <taxon>Bacteria</taxon>
        <taxon>Bacillati</taxon>
        <taxon>Bacillota</taxon>
        <taxon>Bacilli</taxon>
        <taxon>Lactobacillales</taxon>
        <taxon>Streptococcaceae</taxon>
        <taxon>Lactococcus</taxon>
    </lineage>
</organism>
<dbReference type="RefSeq" id="WP_063284015.1">
    <property type="nucleotide sequence ID" value="NZ_CP015901.2"/>
</dbReference>
<protein>
    <recommendedName>
        <fullName evidence="5">protein adenylyltransferase</fullName>
        <ecNumber evidence="5">2.7.7.108</ecNumber>
    </recommendedName>
</protein>
<dbReference type="EC" id="2.7.7.108" evidence="5"/>
<dbReference type="GO" id="GO:0070733">
    <property type="term" value="F:AMPylase activity"/>
    <property type="evidence" value="ECO:0007669"/>
    <property type="project" value="UniProtKB-EC"/>
</dbReference>
<sequence>MPRKIYDSYEYIDPDNQYTCEKSSVLVNKQGITDEQGAARSEHLFATQRLLDLRLKPIEIKTVKDILKVHGYIFQDVYDWAGQYRKVNISKQGNAFMAMQAFDTAETYMNSLLDDFHKKAKSREQIIQHLAKILDNENYFHPFREGNGRTQREVIRSLALSKKYKAQIRVEADDEVYNLYMDGTVHGDILKLEKLFDKILEKISE</sequence>
<comment type="catalytic activity">
    <reaction evidence="7">
        <text>L-tyrosyl-[protein] + ATP = O-(5'-adenylyl)-L-tyrosyl-[protein] + diphosphate</text>
        <dbReference type="Rhea" id="RHEA:54288"/>
        <dbReference type="Rhea" id="RHEA-COMP:10136"/>
        <dbReference type="Rhea" id="RHEA-COMP:13846"/>
        <dbReference type="ChEBI" id="CHEBI:30616"/>
        <dbReference type="ChEBI" id="CHEBI:33019"/>
        <dbReference type="ChEBI" id="CHEBI:46858"/>
        <dbReference type="ChEBI" id="CHEBI:83624"/>
        <dbReference type="EC" id="2.7.7.108"/>
    </reaction>
</comment>
<dbReference type="PANTHER" id="PTHR39560">
    <property type="entry name" value="PROTEIN ADENYLYLTRANSFERASE FIC-RELATED"/>
    <property type="match status" value="1"/>
</dbReference>
<dbReference type="GO" id="GO:0051302">
    <property type="term" value="P:regulation of cell division"/>
    <property type="evidence" value="ECO:0007669"/>
    <property type="project" value="TreeGrafter"/>
</dbReference>
<dbReference type="Proteomes" id="UP000192161">
    <property type="component" value="Chromosome"/>
</dbReference>
<dbReference type="SUPFAM" id="SSF140931">
    <property type="entry name" value="Fic-like"/>
    <property type="match status" value="1"/>
</dbReference>
<evidence type="ECO:0000256" key="7">
    <source>
        <dbReference type="ARBA" id="ARBA00048696"/>
    </source>
</evidence>
<keyword evidence="2" id="KW-0548">Nucleotidyltransferase</keyword>
<dbReference type="Gene3D" id="1.10.3290.10">
    <property type="entry name" value="Fido-like domain"/>
    <property type="match status" value="1"/>
</dbReference>
<evidence type="ECO:0000256" key="1">
    <source>
        <dbReference type="ARBA" id="ARBA00022679"/>
    </source>
</evidence>
<name>A0AA34TH66_LACLC</name>
<gene>
    <name evidence="9" type="ORF">LLJM3_0099</name>
</gene>
<evidence type="ECO:0000256" key="6">
    <source>
        <dbReference type="ARBA" id="ARBA00047939"/>
    </source>
</evidence>
<evidence type="ECO:0000259" key="8">
    <source>
        <dbReference type="PROSITE" id="PS51459"/>
    </source>
</evidence>
<dbReference type="Pfam" id="PF02661">
    <property type="entry name" value="Fic"/>
    <property type="match status" value="1"/>
</dbReference>
<evidence type="ECO:0000256" key="4">
    <source>
        <dbReference type="ARBA" id="ARBA00022840"/>
    </source>
</evidence>
<keyword evidence="1" id="KW-0808">Transferase</keyword>
<evidence type="ECO:0000256" key="2">
    <source>
        <dbReference type="ARBA" id="ARBA00022695"/>
    </source>
</evidence>
<evidence type="ECO:0000256" key="5">
    <source>
        <dbReference type="ARBA" id="ARBA00034531"/>
    </source>
</evidence>
<dbReference type="AlphaFoldDB" id="A0AA34TH66"/>
<dbReference type="InterPro" id="IPR036597">
    <property type="entry name" value="Fido-like_dom_sf"/>
</dbReference>
<keyword evidence="4" id="KW-0067">ATP-binding</keyword>
<dbReference type="EMBL" id="CP015901">
    <property type="protein sequence ID" value="ARE22322.1"/>
    <property type="molecule type" value="Genomic_DNA"/>
</dbReference>
<dbReference type="PANTHER" id="PTHR39560:SF1">
    <property type="entry name" value="PROTEIN ADENYLYLTRANSFERASE FIC-RELATED"/>
    <property type="match status" value="1"/>
</dbReference>
<evidence type="ECO:0000313" key="10">
    <source>
        <dbReference type="Proteomes" id="UP000192161"/>
    </source>
</evidence>
<reference evidence="9 10" key="1">
    <citation type="journal article" date="2017" name="BMC Genomics">
        <title>Comparative and functional genomics of the Lactococcus lactis taxon; insights into evolution and niche adaptation.</title>
        <authorList>
            <person name="Kelleher P."/>
            <person name="Bottacini F."/>
            <person name="Mahony J."/>
            <person name="Kilcawley K.N."/>
            <person name="van Sinderen D."/>
        </authorList>
    </citation>
    <scope>NUCLEOTIDE SEQUENCE [LARGE SCALE GENOMIC DNA]</scope>
    <source>
        <strain evidence="9 10">JM3</strain>
    </source>
</reference>
<dbReference type="PROSITE" id="PS51459">
    <property type="entry name" value="FIDO"/>
    <property type="match status" value="1"/>
</dbReference>
<comment type="catalytic activity">
    <reaction evidence="6">
        <text>L-threonyl-[protein] + ATP = 3-O-(5'-adenylyl)-L-threonyl-[protein] + diphosphate</text>
        <dbReference type="Rhea" id="RHEA:54292"/>
        <dbReference type="Rhea" id="RHEA-COMP:11060"/>
        <dbReference type="Rhea" id="RHEA-COMP:13847"/>
        <dbReference type="ChEBI" id="CHEBI:30013"/>
        <dbReference type="ChEBI" id="CHEBI:30616"/>
        <dbReference type="ChEBI" id="CHEBI:33019"/>
        <dbReference type="ChEBI" id="CHEBI:138113"/>
        <dbReference type="EC" id="2.7.7.108"/>
    </reaction>
</comment>